<dbReference type="GO" id="GO:0016994">
    <property type="term" value="F:precorrin-6A reductase activity"/>
    <property type="evidence" value="ECO:0007669"/>
    <property type="project" value="InterPro"/>
</dbReference>
<comment type="pathway">
    <text evidence="1">Cofactor biosynthesis; adenosylcobalamin biosynthesis.</text>
</comment>
<keyword evidence="5" id="KW-1185">Reference proteome</keyword>
<name>A0A1T4LRP4_9FIRM</name>
<dbReference type="PANTHER" id="PTHR36925">
    <property type="entry name" value="COBALT-PRECORRIN-6A REDUCTASE"/>
    <property type="match status" value="1"/>
</dbReference>
<organism evidence="4 5">
    <name type="scientific">Carboxydocella sporoproducens DSM 16521</name>
    <dbReference type="NCBI Taxonomy" id="1121270"/>
    <lineage>
        <taxon>Bacteria</taxon>
        <taxon>Bacillati</taxon>
        <taxon>Bacillota</taxon>
        <taxon>Clostridia</taxon>
        <taxon>Eubacteriales</taxon>
        <taxon>Clostridiales Family XVI. Incertae Sedis</taxon>
        <taxon>Carboxydocella</taxon>
    </lineage>
</organism>
<dbReference type="PROSITE" id="PS51014">
    <property type="entry name" value="COBK_CBIJ"/>
    <property type="match status" value="1"/>
</dbReference>
<gene>
    <name evidence="4" type="ORF">SAMN02745885_00272</name>
</gene>
<proteinExistence type="predicted"/>
<sequence length="250" mass="28153">MIVIFAGPKAGEKLIRPLKEHGYCLCTITATDLGVKQALANGSDYAFTAMEMFEHLPWLKTNYQIKLVIDHSGPMLSQSPFFLLEWFQRNGYEIIKYRDALPLLPDNKLLHRVNSWEQLAASLNNFGRNIFLTTGSNNLEFLLKHPSLKEKQFIVRVIPDSKVVDKCLKNGISPKNLIAMMGPFSAKLNKALFQAYKADVIVAKENNAEIKNKAKAAFELGLPLIVLSKQEENAFNKIDDVIAYLNNKGI</sequence>
<evidence type="ECO:0000313" key="5">
    <source>
        <dbReference type="Proteomes" id="UP000189933"/>
    </source>
</evidence>
<dbReference type="GO" id="GO:0009236">
    <property type="term" value="P:cobalamin biosynthetic process"/>
    <property type="evidence" value="ECO:0007669"/>
    <property type="project" value="UniProtKB-UniPathway"/>
</dbReference>
<dbReference type="InterPro" id="IPR003723">
    <property type="entry name" value="Precorrin-6x_reduct"/>
</dbReference>
<dbReference type="OrthoDB" id="9780707at2"/>
<dbReference type="UniPathway" id="UPA00148"/>
<dbReference type="PANTHER" id="PTHR36925:SF1">
    <property type="entry name" value="COBALT-PRECORRIN-6A REDUCTASE"/>
    <property type="match status" value="1"/>
</dbReference>
<protein>
    <submittedName>
        <fullName evidence="4">Precorrin-6A/cobalt-precorrin-6A reductase</fullName>
    </submittedName>
</protein>
<dbReference type="RefSeq" id="WP_078664426.1">
    <property type="nucleotide sequence ID" value="NZ_FUXM01000002.1"/>
</dbReference>
<reference evidence="5" key="1">
    <citation type="submission" date="2017-02" db="EMBL/GenBank/DDBJ databases">
        <authorList>
            <person name="Varghese N."/>
            <person name="Submissions S."/>
        </authorList>
    </citation>
    <scope>NUCLEOTIDE SEQUENCE [LARGE SCALE GENOMIC DNA]</scope>
    <source>
        <strain evidence="5">DSM 16521</strain>
    </source>
</reference>
<accession>A0A1T4LRP4</accession>
<dbReference type="Pfam" id="PF02571">
    <property type="entry name" value="CbiJ"/>
    <property type="match status" value="1"/>
</dbReference>
<keyword evidence="3" id="KW-0560">Oxidoreductase</keyword>
<keyword evidence="2" id="KW-0169">Cobalamin biosynthesis</keyword>
<dbReference type="Proteomes" id="UP000189933">
    <property type="component" value="Unassembled WGS sequence"/>
</dbReference>
<dbReference type="EMBL" id="FUXM01000002">
    <property type="protein sequence ID" value="SJZ57317.1"/>
    <property type="molecule type" value="Genomic_DNA"/>
</dbReference>
<evidence type="ECO:0000256" key="1">
    <source>
        <dbReference type="ARBA" id="ARBA00004953"/>
    </source>
</evidence>
<evidence type="ECO:0000256" key="2">
    <source>
        <dbReference type="ARBA" id="ARBA00022573"/>
    </source>
</evidence>
<evidence type="ECO:0000256" key="3">
    <source>
        <dbReference type="ARBA" id="ARBA00023002"/>
    </source>
</evidence>
<evidence type="ECO:0000313" key="4">
    <source>
        <dbReference type="EMBL" id="SJZ57317.1"/>
    </source>
</evidence>
<dbReference type="AlphaFoldDB" id="A0A1T4LRP4"/>